<evidence type="ECO:0000313" key="3">
    <source>
        <dbReference type="Proteomes" id="UP001057877"/>
    </source>
</evidence>
<sequence length="732" mass="83318">MAVGLQAPAFAKVEIKEKETHQMFPQSDKISKTVYTYNLDRLNNSAYSEEQAEGMMLALVSLQGLVNREKPEIYLKHSYDSIRNEYWILEHYKQKGYVKKEVEVTDPNDLFDRYKKEKLIKGLVVADPAKDYMINIATNIAGVDNLLIVYPDMVDSMKQLGFEVRIDLRQEAEMATATRAYKWVYERYWSRQRHDVLANVYYNTPHHYQRDYLIQFKIPTFWLSGPKDNNYTPELEDHIRYLLQHTPANIPVLGFWAATGTQPVKLDYPASMEDVAVGKQVTASGTWMDNVTVTPDKAVDGNSATRWASNTDAGTRWINVDLGEEKDLRYIIINWEASAPFRVEVSKDGVTYSEVGTYNGISNGKNTETLPEGTTGRYVRIASDSFLSIWTLQVIAPRAKGSPPSEPPLETVEMGVTEFGGVKLAGEYGKYTIVNDFAGNFSFHSGVPVSKNAFQQKSNRPPLTYDPNKKYVAVTMIESGDSTGYYQYGLKFFQWDQRERGNVAVNYGIAPAVKFLMPGVLEMLYETKTDDDYFFNAISGAGYSYPLLGYGSKGIMDADDTIIMDQSAILNDYFRQSDTYMRSMDLDMLGLYTHPWSGRNDAADDDFMNTYVLPNMNIDAIIADMGRNNETNASNANRMLQGEVPIFHNLTRWPSEDFYPTYDPAKDQGAVQALVKEIRDNMGNGQFMHAMAYSWHYGPDRIKQAEDILKVEGYVFVTLEAFEQLWRQSQQQ</sequence>
<dbReference type="SUPFAM" id="SSF49785">
    <property type="entry name" value="Galactose-binding domain-like"/>
    <property type="match status" value="1"/>
</dbReference>
<accession>A0ABY5S779</accession>
<dbReference type="InterPro" id="IPR008979">
    <property type="entry name" value="Galactose-bd-like_sf"/>
</dbReference>
<dbReference type="Gene3D" id="2.60.120.260">
    <property type="entry name" value="Galactose-binding domain-like"/>
    <property type="match status" value="1"/>
</dbReference>
<dbReference type="InterPro" id="IPR025832">
    <property type="entry name" value="GxGYxYP_C"/>
</dbReference>
<dbReference type="Pfam" id="PF16216">
    <property type="entry name" value="GxGYxYP_N"/>
    <property type="match status" value="1"/>
</dbReference>
<keyword evidence="3" id="KW-1185">Reference proteome</keyword>
<dbReference type="Gene3D" id="3.20.20.490">
    <property type="entry name" value="GxGYxYP glycoside hydrolase, C-terminal domain"/>
    <property type="match status" value="1"/>
</dbReference>
<name>A0ABY5S779_9BACL</name>
<dbReference type="PANTHER" id="PTHR37321">
    <property type="entry name" value="EXPORTED PROTEIN-RELATED"/>
    <property type="match status" value="1"/>
</dbReference>
<dbReference type="Proteomes" id="UP001057877">
    <property type="component" value="Chromosome"/>
</dbReference>
<dbReference type="PANTHER" id="PTHR37321:SF1">
    <property type="entry name" value="EXPORTED PROTEIN"/>
    <property type="match status" value="1"/>
</dbReference>
<dbReference type="EMBL" id="CP091430">
    <property type="protein sequence ID" value="UVI29767.1"/>
    <property type="molecule type" value="Genomic_DNA"/>
</dbReference>
<dbReference type="InterPro" id="IPR038410">
    <property type="entry name" value="GxGYxYP_C_sf"/>
</dbReference>
<feature type="domain" description="F5/8 type C" evidence="1">
    <location>
        <begin position="261"/>
        <end position="381"/>
    </location>
</feature>
<dbReference type="RefSeq" id="WP_258385854.1">
    <property type="nucleotide sequence ID" value="NZ_CP091430.1"/>
</dbReference>
<dbReference type="InterPro" id="IPR000421">
    <property type="entry name" value="FA58C"/>
</dbReference>
<dbReference type="Pfam" id="PF22633">
    <property type="entry name" value="F5_F8_type_C_2"/>
    <property type="match status" value="1"/>
</dbReference>
<evidence type="ECO:0000259" key="1">
    <source>
        <dbReference type="PROSITE" id="PS50022"/>
    </source>
</evidence>
<evidence type="ECO:0000313" key="2">
    <source>
        <dbReference type="EMBL" id="UVI29767.1"/>
    </source>
</evidence>
<dbReference type="PROSITE" id="PS50022">
    <property type="entry name" value="FA58C_3"/>
    <property type="match status" value="1"/>
</dbReference>
<reference evidence="2" key="1">
    <citation type="submission" date="2022-01" db="EMBL/GenBank/DDBJ databases">
        <title>Paenibacillus spongiae sp. nov., isolated from marine sponge.</title>
        <authorList>
            <person name="Li Z."/>
            <person name="Zhang M."/>
        </authorList>
    </citation>
    <scope>NUCLEOTIDE SEQUENCE</scope>
    <source>
        <strain evidence="2">PHS-Z3</strain>
    </source>
</reference>
<proteinExistence type="predicted"/>
<dbReference type="InterPro" id="IPR032626">
    <property type="entry name" value="GxGYxYP_N_1st"/>
</dbReference>
<dbReference type="Pfam" id="PF14323">
    <property type="entry name" value="GxGYxYP_C"/>
    <property type="match status" value="1"/>
</dbReference>
<gene>
    <name evidence="2" type="ORF">L1F29_30900</name>
</gene>
<protein>
    <submittedName>
        <fullName evidence="2">Discoidin domain-containing protein</fullName>
    </submittedName>
</protein>
<organism evidence="2 3">
    <name type="scientific">Paenibacillus spongiae</name>
    <dbReference type="NCBI Taxonomy" id="2909671"/>
    <lineage>
        <taxon>Bacteria</taxon>
        <taxon>Bacillati</taxon>
        <taxon>Bacillota</taxon>
        <taxon>Bacilli</taxon>
        <taxon>Bacillales</taxon>
        <taxon>Paenibacillaceae</taxon>
        <taxon>Paenibacillus</taxon>
    </lineage>
</organism>
<dbReference type="InterPro" id="IPR048310">
    <property type="entry name" value="GxGYxYP_N_2nd"/>
</dbReference>
<dbReference type="Pfam" id="PF20957">
    <property type="entry name" value="GxGYxYP_N_2nd"/>
    <property type="match status" value="1"/>
</dbReference>